<dbReference type="Pfam" id="PF00849">
    <property type="entry name" value="PseudoU_synth_2"/>
    <property type="match status" value="1"/>
</dbReference>
<feature type="domain" description="Pseudouridine synthase RsuA/RluA-like" evidence="4">
    <location>
        <begin position="183"/>
        <end position="355"/>
    </location>
</feature>
<accession>A0AA36JSH0</accession>
<evidence type="ECO:0000256" key="2">
    <source>
        <dbReference type="SAM" id="Coils"/>
    </source>
</evidence>
<keyword evidence="2" id="KW-0175">Coiled coil</keyword>
<gene>
    <name evidence="5" type="ORF">EVOR1521_LOCUS31153</name>
</gene>
<organism evidence="5 6">
    <name type="scientific">Effrenium voratum</name>
    <dbReference type="NCBI Taxonomy" id="2562239"/>
    <lineage>
        <taxon>Eukaryota</taxon>
        <taxon>Sar</taxon>
        <taxon>Alveolata</taxon>
        <taxon>Dinophyceae</taxon>
        <taxon>Suessiales</taxon>
        <taxon>Symbiodiniaceae</taxon>
        <taxon>Effrenium</taxon>
    </lineage>
</organism>
<feature type="compositionally biased region" description="Basic and acidic residues" evidence="3">
    <location>
        <begin position="143"/>
        <end position="167"/>
    </location>
</feature>
<feature type="compositionally biased region" description="Low complexity" evidence="3">
    <location>
        <begin position="132"/>
        <end position="142"/>
    </location>
</feature>
<dbReference type="CDD" id="cd02869">
    <property type="entry name" value="PseudoU_synth_RluA_like"/>
    <property type="match status" value="1"/>
</dbReference>
<comment type="caution">
    <text evidence="5">The sequence shown here is derived from an EMBL/GenBank/DDBJ whole genome shotgun (WGS) entry which is preliminary data.</text>
</comment>
<evidence type="ECO:0000256" key="3">
    <source>
        <dbReference type="SAM" id="MobiDB-lite"/>
    </source>
</evidence>
<comment type="similarity">
    <text evidence="1">Belongs to the pseudouridine synthase RluA family.</text>
</comment>
<dbReference type="PANTHER" id="PTHR21600">
    <property type="entry name" value="MITOCHONDRIAL RNA PSEUDOURIDINE SYNTHASE"/>
    <property type="match status" value="1"/>
</dbReference>
<dbReference type="InterPro" id="IPR006145">
    <property type="entry name" value="PsdUridine_synth_RsuA/RluA"/>
</dbReference>
<dbReference type="InterPro" id="IPR050188">
    <property type="entry name" value="RluA_PseudoU_synthase"/>
</dbReference>
<evidence type="ECO:0000313" key="5">
    <source>
        <dbReference type="EMBL" id="CAJ1410308.1"/>
    </source>
</evidence>
<feature type="region of interest" description="Disordered" evidence="3">
    <location>
        <begin position="131"/>
        <end position="168"/>
    </location>
</feature>
<dbReference type="PANTHER" id="PTHR21600:SF87">
    <property type="entry name" value="RNA PSEUDOURIDYLATE SYNTHASE DOMAIN-CONTAINING PROTEIN 1"/>
    <property type="match status" value="1"/>
</dbReference>
<proteinExistence type="inferred from homology"/>
<keyword evidence="6" id="KW-1185">Reference proteome</keyword>
<feature type="coiled-coil region" evidence="2">
    <location>
        <begin position="520"/>
        <end position="573"/>
    </location>
</feature>
<dbReference type="AlphaFoldDB" id="A0AA36JSH0"/>
<dbReference type="GO" id="GO:0009982">
    <property type="term" value="F:pseudouridine synthase activity"/>
    <property type="evidence" value="ECO:0007669"/>
    <property type="project" value="InterPro"/>
</dbReference>
<name>A0AA36JSH0_9DINO</name>
<dbReference type="Gene3D" id="3.30.2350.10">
    <property type="entry name" value="Pseudouridine synthase"/>
    <property type="match status" value="1"/>
</dbReference>
<dbReference type="GO" id="GO:0000455">
    <property type="term" value="P:enzyme-directed rRNA pseudouridine synthesis"/>
    <property type="evidence" value="ECO:0007669"/>
    <property type="project" value="TreeGrafter"/>
</dbReference>
<evidence type="ECO:0000256" key="1">
    <source>
        <dbReference type="ARBA" id="ARBA00010876"/>
    </source>
</evidence>
<reference evidence="5" key="1">
    <citation type="submission" date="2023-08" db="EMBL/GenBank/DDBJ databases">
        <authorList>
            <person name="Chen Y."/>
            <person name="Shah S."/>
            <person name="Dougan E. K."/>
            <person name="Thang M."/>
            <person name="Chan C."/>
        </authorList>
    </citation>
    <scope>NUCLEOTIDE SEQUENCE</scope>
</reference>
<evidence type="ECO:0000313" key="6">
    <source>
        <dbReference type="Proteomes" id="UP001178507"/>
    </source>
</evidence>
<dbReference type="EMBL" id="CAUJNA010003810">
    <property type="protein sequence ID" value="CAJ1410308.1"/>
    <property type="molecule type" value="Genomic_DNA"/>
</dbReference>
<dbReference type="SUPFAM" id="SSF55120">
    <property type="entry name" value="Pseudouridine synthase"/>
    <property type="match status" value="1"/>
</dbReference>
<dbReference type="GO" id="GO:0003723">
    <property type="term" value="F:RNA binding"/>
    <property type="evidence" value="ECO:0007669"/>
    <property type="project" value="InterPro"/>
</dbReference>
<dbReference type="InterPro" id="IPR020103">
    <property type="entry name" value="PsdUridine_synth_cat_dom_sf"/>
</dbReference>
<sequence>MHSITLRPDSYRACGGRSSQDACRHPCEVMQTIAEIKHGLNYIWGKESDLNETYDFEFSGGSWSCVRTNAADSRKFRVVFDATNCRLWWGQSYFMDPADLAKKPERVQWYRAADQAKSRAAFVWRRLRAKPGAKPGAQAALPRRPEPDRAPRRSPPSKESEKREARTKVPVPLPEIMLDLEEVLVIYKPPHWKVELPAKDAQDGFFLPSWLRERVEGIDPKLFEVESNPALSGTGFGPLSHRIDQETSGPLLAARTVVAHKHLRSQFHKTEVSKRYVCLVHGRVNSPSGVLDASIRTLRTDATTRSEISAAGDWAETQYQTIATFESGAYGGAYSLLACDITSGRTHQIRVHMQHFGHSLVSDDKYASQKLEQDRTWCPRLFLHCYRLCFRDMRRRAQVVICPLPDDLKAALTRLGAAECPSDLLFEETSWQREVFRPPHTSWRPGTEVQRHVASILSKVNEPVLLGDLNADPELKRLLAKENINGINKAWLAKNWHAFEVLNVHDEAALSLKLRPTEGPELLEQQIEAVRSEVEELQRQKQRAVAEEQYLQAAEIKRRVEAAAAELSSLLALEDTEDGGPARPAPKPAQSFQQDVRDEALFPSLGAPKLPSKPELEDVGEGQTEVPSLQEAILTFLDRKEGSICHINEINNDRSLKEVMAMQVPKATAVNKAWLKQHEDAFTLFRGSDNEMYVVKTQAVRDQKAKAKAKADAKKMPAYHQVIQKADVDAAPLVYEYGSNKKPEDGQAPTWQDKFREVLQAGRLTAPELLARVPLFAPAMGASRPRQQQDLLVTFLQTWPDLFKVEKQGSGTERQYVVSLK</sequence>
<evidence type="ECO:0000259" key="4">
    <source>
        <dbReference type="Pfam" id="PF00849"/>
    </source>
</evidence>
<dbReference type="Proteomes" id="UP001178507">
    <property type="component" value="Unassembled WGS sequence"/>
</dbReference>
<protein>
    <recommendedName>
        <fullName evidence="4">Pseudouridine synthase RsuA/RluA-like domain-containing protein</fullName>
    </recommendedName>
</protein>